<dbReference type="AlphaFoldDB" id="A0A521F551"/>
<proteinExistence type="predicted"/>
<evidence type="ECO:0000256" key="1">
    <source>
        <dbReference type="SAM" id="SignalP"/>
    </source>
</evidence>
<organism evidence="2 3">
    <name type="scientific">Gracilimonas mengyeensis</name>
    <dbReference type="NCBI Taxonomy" id="1302730"/>
    <lineage>
        <taxon>Bacteria</taxon>
        <taxon>Pseudomonadati</taxon>
        <taxon>Balneolota</taxon>
        <taxon>Balneolia</taxon>
        <taxon>Balneolales</taxon>
        <taxon>Balneolaceae</taxon>
        <taxon>Gracilimonas</taxon>
    </lineage>
</organism>
<dbReference type="GO" id="GO:0016020">
    <property type="term" value="C:membrane"/>
    <property type="evidence" value="ECO:0007669"/>
    <property type="project" value="InterPro"/>
</dbReference>
<reference evidence="2 3" key="1">
    <citation type="submission" date="2017-05" db="EMBL/GenBank/DDBJ databases">
        <authorList>
            <person name="Varghese N."/>
            <person name="Submissions S."/>
        </authorList>
    </citation>
    <scope>NUCLEOTIDE SEQUENCE [LARGE SCALE GENOMIC DNA]</scope>
    <source>
        <strain evidence="2 3">DSM 21985</strain>
    </source>
</reference>
<feature type="signal peptide" evidence="1">
    <location>
        <begin position="1"/>
        <end position="23"/>
    </location>
</feature>
<accession>A0A521F551</accession>
<dbReference type="Proteomes" id="UP000317557">
    <property type="component" value="Unassembled WGS sequence"/>
</dbReference>
<dbReference type="GO" id="GO:0005509">
    <property type="term" value="F:calcium ion binding"/>
    <property type="evidence" value="ECO:0007669"/>
    <property type="project" value="InterPro"/>
</dbReference>
<dbReference type="OrthoDB" id="1523166at2"/>
<dbReference type="RefSeq" id="WP_142455631.1">
    <property type="nucleotide sequence ID" value="NZ_FXTP01000015.1"/>
</dbReference>
<protein>
    <submittedName>
        <fullName evidence="2">Ig domain-containing protein</fullName>
    </submittedName>
</protein>
<dbReference type="InterPro" id="IPR015919">
    <property type="entry name" value="Cadherin-like_sf"/>
</dbReference>
<dbReference type="Pfam" id="PF05345">
    <property type="entry name" value="He_PIG"/>
    <property type="match status" value="1"/>
</dbReference>
<dbReference type="SUPFAM" id="SSF49313">
    <property type="entry name" value="Cadherin-like"/>
    <property type="match status" value="1"/>
</dbReference>
<dbReference type="InterPro" id="IPR013783">
    <property type="entry name" value="Ig-like_fold"/>
</dbReference>
<name>A0A521F551_9BACT</name>
<evidence type="ECO:0000313" key="3">
    <source>
        <dbReference type="Proteomes" id="UP000317557"/>
    </source>
</evidence>
<dbReference type="Gene3D" id="2.60.40.10">
    <property type="entry name" value="Immunoglobulins"/>
    <property type="match status" value="1"/>
</dbReference>
<keyword evidence="1" id="KW-0732">Signal</keyword>
<sequence length="513" mass="56918">MNIIYKAVLFLLTILFMSLPAKAQMSLAHDYRQLMEVPDIVAMEASPTHLYVLSEKDGLAVFRTYQDSLQWLYTSSGMQRRGITIRADVRFAYLYGNSRRLTVLEPTSALGVYSSTILPTTPLATARIDNNLYVAMGTAGLGQLSLESPETVDSEVKPVMRDVIGEASVLDLRSYPAGNQLFVITNAPELFVFSQNNSGNLQLENRVALQRPLQNLFIDGNDIWGSNQRGDIFEVVSSGIGKRLGSLSSPVENIVLWNDHLFARSRSGKVEVITPNDNLKSWKNDTNAGNYLAKSIDHLWIAENNKISEITLLSESTATKAVASGAFSLKDIPNQVVAYPNPLVLSLKMEGGTPSNEVEFSYRSNVDNAKIRKQGFYWQPSVTQTGTHWFNIIATNARGQIDSTRFTVDVRSFNSPPRFSPVRSTTIAVNEAYSFQFHATDPENPQSSLMRYIGVDMPEGAQLNERTGEFSWTPSERQIGETTFKVIATDRQGAASSTEVTLRVRDISRNTGD</sequence>
<dbReference type="EMBL" id="FXTP01000015">
    <property type="protein sequence ID" value="SMO91318.1"/>
    <property type="molecule type" value="Genomic_DNA"/>
</dbReference>
<evidence type="ECO:0000313" key="2">
    <source>
        <dbReference type="EMBL" id="SMO91318.1"/>
    </source>
</evidence>
<keyword evidence="3" id="KW-1185">Reference proteome</keyword>
<feature type="chain" id="PRO_5021844002" evidence="1">
    <location>
        <begin position="24"/>
        <end position="513"/>
    </location>
</feature>
<gene>
    <name evidence="2" type="ORF">SAMN06265219_11566</name>
</gene>